<evidence type="ECO:0000256" key="3">
    <source>
        <dbReference type="ARBA" id="ARBA00021007"/>
    </source>
</evidence>
<feature type="transmembrane region" description="Helical" evidence="9">
    <location>
        <begin position="6"/>
        <end position="26"/>
    </location>
</feature>
<keyword evidence="4 9" id="KW-0813">Transport</keyword>
<keyword evidence="9" id="KW-0679">Respiratory chain</keyword>
<keyword evidence="6 9" id="KW-1133">Transmembrane helix</keyword>
<dbReference type="InterPro" id="IPR000440">
    <property type="entry name" value="NADH_UbQ/plastoQ_OxRdtase_su3"/>
</dbReference>
<evidence type="ECO:0000256" key="7">
    <source>
        <dbReference type="ARBA" id="ARBA00023136"/>
    </source>
</evidence>
<dbReference type="Pfam" id="PF00507">
    <property type="entry name" value="Oxidored_q4"/>
    <property type="match status" value="1"/>
</dbReference>
<evidence type="ECO:0000256" key="8">
    <source>
        <dbReference type="ARBA" id="ARBA00049551"/>
    </source>
</evidence>
<feature type="transmembrane region" description="Helical" evidence="9">
    <location>
        <begin position="88"/>
        <end position="109"/>
    </location>
</feature>
<evidence type="ECO:0000256" key="1">
    <source>
        <dbReference type="ARBA" id="ARBA00004370"/>
    </source>
</evidence>
<geneLocation type="mitochondrion" evidence="11"/>
<comment type="similarity">
    <text evidence="2 9">Belongs to the complex I subunit 3 family.</text>
</comment>
<proteinExistence type="inferred from homology"/>
<keyword evidence="9" id="KW-0830">Ubiquinone</keyword>
<dbReference type="InterPro" id="IPR038430">
    <property type="entry name" value="NDAH_ubi_oxred_su3_sf"/>
</dbReference>
<feature type="domain" description="G-protein coupled receptors family 1 profile" evidence="10">
    <location>
        <begin position="1"/>
        <end position="118"/>
    </location>
</feature>
<evidence type="ECO:0000259" key="10">
    <source>
        <dbReference type="PROSITE" id="PS50262"/>
    </source>
</evidence>
<dbReference type="Gene3D" id="1.20.58.1610">
    <property type="entry name" value="NADH:ubiquinone/plastoquinone oxidoreductase, chain 3"/>
    <property type="match status" value="1"/>
</dbReference>
<evidence type="ECO:0000256" key="5">
    <source>
        <dbReference type="ARBA" id="ARBA00022692"/>
    </source>
</evidence>
<accession>A0A9E8RT11</accession>
<name>A0A9E8RT11_9NEOP</name>
<evidence type="ECO:0000256" key="4">
    <source>
        <dbReference type="ARBA" id="ARBA00022448"/>
    </source>
</evidence>
<dbReference type="GeneID" id="77424811"/>
<sequence>MIMSTIMMLFIMWILIMAIAMLNFLISKSSTTKMNKISPFECGFNNLSKTQPPFSLNFYLMTILFLMFDIEITMIMPFFILYKTSNMLLIMLTFYFFIYIMIVALMYEWKQSILNWKM</sequence>
<reference evidence="11" key="1">
    <citation type="submission" date="2021-11" db="EMBL/GenBank/DDBJ databases">
        <authorList>
            <person name="Ge X.-Y."/>
            <person name="Peng L."/>
            <person name="Sun C.-H."/>
            <person name="Wang B.-X."/>
        </authorList>
    </citation>
    <scope>NUCLEOTIDE SEQUENCE</scope>
</reference>
<dbReference type="EMBL" id="OL677996">
    <property type="protein sequence ID" value="UZZ43694.1"/>
    <property type="molecule type" value="Genomic_DNA"/>
</dbReference>
<dbReference type="PANTHER" id="PTHR11058:SF9">
    <property type="entry name" value="NADH-UBIQUINONE OXIDOREDUCTASE CHAIN 3"/>
    <property type="match status" value="1"/>
</dbReference>
<keyword evidence="7 9" id="KW-0472">Membrane</keyword>
<keyword evidence="5 9" id="KW-0812">Transmembrane</keyword>
<reference evidence="11" key="2">
    <citation type="journal article" date="2022" name="Syst. Entomol.">
        <title>Massive gene rearrangements of mitochondrial genomes and implications for the phylogeny of Trichoptera (Insecta).</title>
        <authorList>
            <person name="Ge X."/>
            <person name="Peng L."/>
            <person name="Vogler A.P."/>
            <person name="Morse J.C."/>
            <person name="Yang L."/>
            <person name="Sun C."/>
            <person name="Wang B."/>
        </authorList>
    </citation>
    <scope>NUCLEOTIDE SEQUENCE</scope>
</reference>
<evidence type="ECO:0000256" key="6">
    <source>
        <dbReference type="ARBA" id="ARBA00022989"/>
    </source>
</evidence>
<dbReference type="GO" id="GO:0008137">
    <property type="term" value="F:NADH dehydrogenase (ubiquinone) activity"/>
    <property type="evidence" value="ECO:0007669"/>
    <property type="project" value="UniProtKB-UniRule"/>
</dbReference>
<keyword evidence="9" id="KW-1278">Translocase</keyword>
<organism evidence="11">
    <name type="scientific">Plectrocnemia tsukuiensis</name>
    <dbReference type="NCBI Taxonomy" id="623670"/>
    <lineage>
        <taxon>Eukaryota</taxon>
        <taxon>Metazoa</taxon>
        <taxon>Ecdysozoa</taxon>
        <taxon>Arthropoda</taxon>
        <taxon>Hexapoda</taxon>
        <taxon>Insecta</taxon>
        <taxon>Pterygota</taxon>
        <taxon>Neoptera</taxon>
        <taxon>Endopterygota</taxon>
        <taxon>Trichoptera</taxon>
        <taxon>Annulipalpia</taxon>
        <taxon>Psychomyioidea</taxon>
        <taxon>Polycentropodidae</taxon>
        <taxon>Polycentropodinae</taxon>
        <taxon>Plectrocnemia</taxon>
    </lineage>
</organism>
<feature type="transmembrane region" description="Helical" evidence="9">
    <location>
        <begin position="58"/>
        <end position="82"/>
    </location>
</feature>
<evidence type="ECO:0000256" key="2">
    <source>
        <dbReference type="ARBA" id="ARBA00008472"/>
    </source>
</evidence>
<comment type="subcellular location">
    <subcellularLocation>
        <location evidence="1">Membrane</location>
    </subcellularLocation>
    <subcellularLocation>
        <location evidence="9">Mitochondrion membrane</location>
        <topology evidence="9">Multi-pass membrane protein</topology>
    </subcellularLocation>
</comment>
<keyword evidence="9" id="KW-0249">Electron transport</keyword>
<dbReference type="PANTHER" id="PTHR11058">
    <property type="entry name" value="NADH-UBIQUINONE OXIDOREDUCTASE CHAIN 3"/>
    <property type="match status" value="1"/>
</dbReference>
<dbReference type="GO" id="GO:0031966">
    <property type="term" value="C:mitochondrial membrane"/>
    <property type="evidence" value="ECO:0007669"/>
    <property type="project" value="UniProtKB-SubCell"/>
</dbReference>
<protein>
    <recommendedName>
        <fullName evidence="3 9">NADH-ubiquinone oxidoreductase chain 3</fullName>
        <ecNumber evidence="9">7.1.1.2</ecNumber>
    </recommendedName>
</protein>
<dbReference type="GO" id="GO:0030964">
    <property type="term" value="C:NADH dehydrogenase complex"/>
    <property type="evidence" value="ECO:0007669"/>
    <property type="project" value="TreeGrafter"/>
</dbReference>
<dbReference type="PROSITE" id="PS50262">
    <property type="entry name" value="G_PROTEIN_RECEP_F1_2"/>
    <property type="match status" value="1"/>
</dbReference>
<dbReference type="EC" id="7.1.1.2" evidence="9"/>
<keyword evidence="9 11" id="KW-0496">Mitochondrion</keyword>
<dbReference type="RefSeq" id="YP_010585958.1">
    <property type="nucleotide sequence ID" value="NC_069238.1"/>
</dbReference>
<keyword evidence="9" id="KW-0520">NAD</keyword>
<dbReference type="AlphaFoldDB" id="A0A9E8RT11"/>
<dbReference type="CTD" id="4537"/>
<evidence type="ECO:0000313" key="11">
    <source>
        <dbReference type="EMBL" id="UZZ43694.1"/>
    </source>
</evidence>
<comment type="function">
    <text evidence="9">Core subunit of the mitochondrial membrane respiratory chain NADH dehydrogenase (Complex I) which catalyzes electron transfer from NADH through the respiratory chain, using ubiquinone as an electron acceptor. Essential for the catalytic activity of complex I.</text>
</comment>
<dbReference type="InterPro" id="IPR017452">
    <property type="entry name" value="GPCR_Rhodpsn_7TM"/>
</dbReference>
<comment type="catalytic activity">
    <reaction evidence="8 9">
        <text>a ubiquinone + NADH + 5 H(+)(in) = a ubiquinol + NAD(+) + 4 H(+)(out)</text>
        <dbReference type="Rhea" id="RHEA:29091"/>
        <dbReference type="Rhea" id="RHEA-COMP:9565"/>
        <dbReference type="Rhea" id="RHEA-COMP:9566"/>
        <dbReference type="ChEBI" id="CHEBI:15378"/>
        <dbReference type="ChEBI" id="CHEBI:16389"/>
        <dbReference type="ChEBI" id="CHEBI:17976"/>
        <dbReference type="ChEBI" id="CHEBI:57540"/>
        <dbReference type="ChEBI" id="CHEBI:57945"/>
        <dbReference type="EC" id="7.1.1.2"/>
    </reaction>
</comment>
<gene>
    <name evidence="11" type="primary">ND3</name>
</gene>
<evidence type="ECO:0000256" key="9">
    <source>
        <dbReference type="RuleBase" id="RU003640"/>
    </source>
</evidence>